<dbReference type="Gene3D" id="1.20.5.1930">
    <property type="match status" value="1"/>
</dbReference>
<feature type="transmembrane region" description="Helical" evidence="4">
    <location>
        <begin position="80"/>
        <end position="98"/>
    </location>
</feature>
<accession>A0ABV8TZR7</accession>
<evidence type="ECO:0000256" key="1">
    <source>
        <dbReference type="ARBA" id="ARBA00022679"/>
    </source>
</evidence>
<keyword evidence="3" id="KW-0902">Two-component regulatory system</keyword>
<keyword evidence="4" id="KW-0472">Membrane</keyword>
<evidence type="ECO:0000313" key="7">
    <source>
        <dbReference type="Proteomes" id="UP001595823"/>
    </source>
</evidence>
<dbReference type="EMBL" id="JBHSDK010000018">
    <property type="protein sequence ID" value="MFC4336313.1"/>
    <property type="molecule type" value="Genomic_DNA"/>
</dbReference>
<dbReference type="Pfam" id="PF07730">
    <property type="entry name" value="HisKA_3"/>
    <property type="match status" value="1"/>
</dbReference>
<evidence type="ECO:0000256" key="3">
    <source>
        <dbReference type="ARBA" id="ARBA00023012"/>
    </source>
</evidence>
<evidence type="ECO:0000256" key="2">
    <source>
        <dbReference type="ARBA" id="ARBA00022777"/>
    </source>
</evidence>
<feature type="transmembrane region" description="Helical" evidence="4">
    <location>
        <begin position="20"/>
        <end position="43"/>
    </location>
</feature>
<keyword evidence="1" id="KW-0808">Transferase</keyword>
<dbReference type="Gene3D" id="3.30.565.10">
    <property type="entry name" value="Histidine kinase-like ATPase, C-terminal domain"/>
    <property type="match status" value="1"/>
</dbReference>
<feature type="domain" description="Signal transduction histidine kinase subgroup 3 dimerisation and phosphoacceptor" evidence="5">
    <location>
        <begin position="197"/>
        <end position="262"/>
    </location>
</feature>
<protein>
    <submittedName>
        <fullName evidence="6">Sensor histidine kinase</fullName>
    </submittedName>
</protein>
<name>A0ABV8TZR7_9ACTN</name>
<dbReference type="SUPFAM" id="SSF55874">
    <property type="entry name" value="ATPase domain of HSP90 chaperone/DNA topoisomerase II/histidine kinase"/>
    <property type="match status" value="1"/>
</dbReference>
<evidence type="ECO:0000313" key="6">
    <source>
        <dbReference type="EMBL" id="MFC4336313.1"/>
    </source>
</evidence>
<keyword evidence="7" id="KW-1185">Reference proteome</keyword>
<feature type="transmembrane region" description="Helical" evidence="4">
    <location>
        <begin position="130"/>
        <end position="147"/>
    </location>
</feature>
<dbReference type="PANTHER" id="PTHR24421:SF63">
    <property type="entry name" value="SENSOR HISTIDINE KINASE DESK"/>
    <property type="match status" value="1"/>
</dbReference>
<feature type="transmembrane region" description="Helical" evidence="4">
    <location>
        <begin position="49"/>
        <end position="68"/>
    </location>
</feature>
<dbReference type="GO" id="GO:0016301">
    <property type="term" value="F:kinase activity"/>
    <property type="evidence" value="ECO:0007669"/>
    <property type="project" value="UniProtKB-KW"/>
</dbReference>
<evidence type="ECO:0000256" key="4">
    <source>
        <dbReference type="SAM" id="Phobius"/>
    </source>
</evidence>
<comment type="caution">
    <text evidence="6">The sequence shown here is derived from an EMBL/GenBank/DDBJ whole genome shotgun (WGS) entry which is preliminary data.</text>
</comment>
<evidence type="ECO:0000259" key="5">
    <source>
        <dbReference type="Pfam" id="PF07730"/>
    </source>
</evidence>
<dbReference type="InterPro" id="IPR050482">
    <property type="entry name" value="Sensor_HK_TwoCompSys"/>
</dbReference>
<proteinExistence type="predicted"/>
<dbReference type="RefSeq" id="WP_380622108.1">
    <property type="nucleotide sequence ID" value="NZ_JBHSDK010000018.1"/>
</dbReference>
<keyword evidence="4" id="KW-1133">Transmembrane helix</keyword>
<dbReference type="CDD" id="cd16917">
    <property type="entry name" value="HATPase_UhpB-NarQ-NarX-like"/>
    <property type="match status" value="1"/>
</dbReference>
<organism evidence="6 7">
    <name type="scientific">Salininema proteolyticum</name>
    <dbReference type="NCBI Taxonomy" id="1607685"/>
    <lineage>
        <taxon>Bacteria</taxon>
        <taxon>Bacillati</taxon>
        <taxon>Actinomycetota</taxon>
        <taxon>Actinomycetes</taxon>
        <taxon>Glycomycetales</taxon>
        <taxon>Glycomycetaceae</taxon>
        <taxon>Salininema</taxon>
    </lineage>
</organism>
<dbReference type="Proteomes" id="UP001595823">
    <property type="component" value="Unassembled WGS sequence"/>
</dbReference>
<feature type="transmembrane region" description="Helical" evidence="4">
    <location>
        <begin position="153"/>
        <end position="170"/>
    </location>
</feature>
<gene>
    <name evidence="6" type="ORF">ACFPET_13990</name>
</gene>
<keyword evidence="2 6" id="KW-0418">Kinase</keyword>
<sequence>MHPLTDSPRRDLARLRSYTWLTLVLFPMFFTAGAVFALAPSMVDHPVRAVVAAALLLASGVFAILSGVQTLDVETLPLSRTHWLIGIAVWLAAVAVTYDAGNPFPWALAATGLGAYPLASAGHGHVARRLSYFGLAVMAVMAVPALLGRMDLVLAPVGALLASFMAWSTWTQVWNYRVAVQLEEARGLAADLAVADERLRFAAELHDIQGHNLQAITLKAELARRLMAADPEAAAAQLNDIESLARQGLSDTRELVTGYREITLATEVENAARILTSAGIAVDLDAPASLEAAPDRQKALGLLVREATTNILRHSEATRAALTLEAGADTIDVVIVNDGAPAPGPHGNGLAMLEERFREGTLATAWDGGEFTVSASLPAERP</sequence>
<reference evidence="7" key="1">
    <citation type="journal article" date="2019" name="Int. J. Syst. Evol. Microbiol.">
        <title>The Global Catalogue of Microorganisms (GCM) 10K type strain sequencing project: providing services to taxonomists for standard genome sequencing and annotation.</title>
        <authorList>
            <consortium name="The Broad Institute Genomics Platform"/>
            <consortium name="The Broad Institute Genome Sequencing Center for Infectious Disease"/>
            <person name="Wu L."/>
            <person name="Ma J."/>
        </authorList>
    </citation>
    <scope>NUCLEOTIDE SEQUENCE [LARGE SCALE GENOMIC DNA]</scope>
    <source>
        <strain evidence="7">IBRC-M 10908</strain>
    </source>
</reference>
<dbReference type="InterPro" id="IPR036890">
    <property type="entry name" value="HATPase_C_sf"/>
</dbReference>
<dbReference type="PANTHER" id="PTHR24421">
    <property type="entry name" value="NITRATE/NITRITE SENSOR PROTEIN NARX-RELATED"/>
    <property type="match status" value="1"/>
</dbReference>
<keyword evidence="4" id="KW-0812">Transmembrane</keyword>
<dbReference type="InterPro" id="IPR011712">
    <property type="entry name" value="Sig_transdc_His_kin_sub3_dim/P"/>
</dbReference>